<evidence type="ECO:0000313" key="2">
    <source>
        <dbReference type="EMBL" id="SNT34153.1"/>
    </source>
</evidence>
<dbReference type="STRING" id="1215104.GCA_000730585_00386"/>
<sequence>MDQILTTRTKGIDVKRFRHGSLLAAALGAVSSGASAHELYSTADTTLKLNVQGALGFFHSDESYNQGGPIAPGSVAWQEAFLRYGLSGNTRFPAAGNASLYGEFNLVSNGTWGDGDAAGYTDGSERRTAVDRAYAGWRSGDLFPALGKDGVDFSAGSQKVKVGDGFIINGDGLSVGNNIADGSVDRGGAYYLTARNAFDRTAWLKLGGQQGWRGELIWVKSDNELKAKPELGIGVLEHVAPQGTVGLTYVKGLGVDEKLANPFSAQRDGLKITSLRAQGNAGVKDLFLSFEYAHEDKRLGDEHAWYAEAGWTFSDVAWQPRLGYRYSRYSEDYDPLFSGFSRGYGTWFQGEVAANYAGPFQRNAAIHMLSLGLTPHPDVAMGVLYFDFSSLDRSQGDLAAKELNLYLDWTVGQFTISPLIGLYKPEKSAEQGGSQQGSDDLNLYSQMVVSFTF</sequence>
<dbReference type="EMBL" id="FZOL01000044">
    <property type="protein sequence ID" value="SNT34153.1"/>
    <property type="molecule type" value="Genomic_DNA"/>
</dbReference>
<proteinExistence type="predicted"/>
<name>A0A239LWH7_9PSED</name>
<dbReference type="Proteomes" id="UP000198407">
    <property type="component" value="Unassembled WGS sequence"/>
</dbReference>
<evidence type="ECO:0000256" key="1">
    <source>
        <dbReference type="SAM" id="SignalP"/>
    </source>
</evidence>
<organism evidence="2 3">
    <name type="scientific">Pseudomonas japonica</name>
    <dbReference type="NCBI Taxonomy" id="256466"/>
    <lineage>
        <taxon>Bacteria</taxon>
        <taxon>Pseudomonadati</taxon>
        <taxon>Pseudomonadota</taxon>
        <taxon>Gammaproteobacteria</taxon>
        <taxon>Pseudomonadales</taxon>
        <taxon>Pseudomonadaceae</taxon>
        <taxon>Pseudomonas</taxon>
    </lineage>
</organism>
<keyword evidence="3" id="KW-1185">Reference proteome</keyword>
<reference evidence="3" key="1">
    <citation type="submission" date="2017-06" db="EMBL/GenBank/DDBJ databases">
        <authorList>
            <person name="Varghese N."/>
            <person name="Submissions S."/>
        </authorList>
    </citation>
    <scope>NUCLEOTIDE SEQUENCE [LARGE SCALE GENOMIC DNA]</scope>
    <source>
        <strain evidence="3">DSM 22348</strain>
    </source>
</reference>
<feature type="signal peptide" evidence="1">
    <location>
        <begin position="1"/>
        <end position="36"/>
    </location>
</feature>
<gene>
    <name evidence="2" type="ORF">SAMN05444352_1445</name>
</gene>
<dbReference type="OrthoDB" id="6756628at2"/>
<dbReference type="AlphaFoldDB" id="A0A239LWH7"/>
<keyword evidence="1" id="KW-0732">Signal</keyword>
<accession>A0A239LWH7</accession>
<evidence type="ECO:0000313" key="3">
    <source>
        <dbReference type="Proteomes" id="UP000198407"/>
    </source>
</evidence>
<feature type="chain" id="PRO_5012286110" description="Alginate export" evidence="1">
    <location>
        <begin position="37"/>
        <end position="453"/>
    </location>
</feature>
<evidence type="ECO:0008006" key="4">
    <source>
        <dbReference type="Google" id="ProtNLM"/>
    </source>
</evidence>
<protein>
    <recommendedName>
        <fullName evidence="4">Alginate export</fullName>
    </recommendedName>
</protein>